<evidence type="ECO:0000313" key="3">
    <source>
        <dbReference type="EMBL" id="CAF4916330.1"/>
    </source>
</evidence>
<accession>A0A8S3CSY2</accession>
<comment type="caution">
    <text evidence="3">The sequence shown here is derived from an EMBL/GenBank/DDBJ whole genome shotgun (WGS) entry which is preliminary data.</text>
</comment>
<feature type="non-terminal residue" evidence="3">
    <location>
        <position position="61"/>
    </location>
</feature>
<dbReference type="EMBL" id="CAJOBJ010165160">
    <property type="protein sequence ID" value="CAF4861552.1"/>
    <property type="molecule type" value="Genomic_DNA"/>
</dbReference>
<evidence type="ECO:0000313" key="2">
    <source>
        <dbReference type="EMBL" id="CAF4868394.1"/>
    </source>
</evidence>
<dbReference type="EMBL" id="CAJOBI010165614">
    <property type="protein sequence ID" value="CAF4868394.1"/>
    <property type="molecule type" value="Genomic_DNA"/>
</dbReference>
<dbReference type="SUPFAM" id="SSF46966">
    <property type="entry name" value="Spectrin repeat"/>
    <property type="match status" value="1"/>
</dbReference>
<sequence length="61" mass="7122">AHYNAVVRLDEEGAAKILRDHFASAAIQGRLDEIHRLWDLLLKRLQEKSARLQLARKLEQF</sequence>
<dbReference type="Proteomes" id="UP000681720">
    <property type="component" value="Unassembled WGS sequence"/>
</dbReference>
<reference evidence="3" key="1">
    <citation type="submission" date="2021-02" db="EMBL/GenBank/DDBJ databases">
        <authorList>
            <person name="Nowell W R."/>
        </authorList>
    </citation>
    <scope>NUCLEOTIDE SEQUENCE</scope>
</reference>
<dbReference type="EMBL" id="CAJOBI010178354">
    <property type="protein sequence ID" value="CAF4916330.1"/>
    <property type="molecule type" value="Genomic_DNA"/>
</dbReference>
<dbReference type="AlphaFoldDB" id="A0A8S3CSY2"/>
<proteinExistence type="predicted"/>
<dbReference type="Proteomes" id="UP000676336">
    <property type="component" value="Unassembled WGS sequence"/>
</dbReference>
<evidence type="ECO:0000313" key="4">
    <source>
        <dbReference type="EMBL" id="CAF4946781.1"/>
    </source>
</evidence>
<organism evidence="3 5">
    <name type="scientific">Rotaria magnacalcarata</name>
    <dbReference type="NCBI Taxonomy" id="392030"/>
    <lineage>
        <taxon>Eukaryota</taxon>
        <taxon>Metazoa</taxon>
        <taxon>Spiralia</taxon>
        <taxon>Gnathifera</taxon>
        <taxon>Rotifera</taxon>
        <taxon>Eurotatoria</taxon>
        <taxon>Bdelloidea</taxon>
        <taxon>Philodinida</taxon>
        <taxon>Philodinidae</taxon>
        <taxon>Rotaria</taxon>
    </lineage>
</organism>
<gene>
    <name evidence="1" type="ORF">GIL414_LOCUS49915</name>
    <name evidence="4" type="ORF">GIL414_LOCUS54109</name>
    <name evidence="2" type="ORF">SMN809_LOCUS50214</name>
    <name evidence="3" type="ORF">SMN809_LOCUS52478</name>
</gene>
<name>A0A8S3CSY2_9BILA</name>
<dbReference type="EMBL" id="CAJOBJ010189056">
    <property type="protein sequence ID" value="CAF4946781.1"/>
    <property type="molecule type" value="Genomic_DNA"/>
</dbReference>
<protein>
    <submittedName>
        <fullName evidence="3">Uncharacterized protein</fullName>
    </submittedName>
</protein>
<dbReference type="Gene3D" id="1.20.58.60">
    <property type="match status" value="1"/>
</dbReference>
<evidence type="ECO:0000313" key="5">
    <source>
        <dbReference type="Proteomes" id="UP000676336"/>
    </source>
</evidence>
<evidence type="ECO:0000313" key="1">
    <source>
        <dbReference type="EMBL" id="CAF4861552.1"/>
    </source>
</evidence>
<feature type="non-terminal residue" evidence="3">
    <location>
        <position position="1"/>
    </location>
</feature>